<dbReference type="PANTHER" id="PTHR37078">
    <property type="entry name" value="NODULE CYSTEINE-RICH (NCR) SECRETED PEPTIDE"/>
    <property type="match status" value="1"/>
</dbReference>
<evidence type="ECO:0000313" key="3">
    <source>
        <dbReference type="Proteomes" id="UP001552299"/>
    </source>
</evidence>
<sequence length="82" mass="9168">MSSKRTSFPLLPLLLLLLVIFHGQICKEAEGRGVPSIKKQGYVKVLESLGLVCRCCDGPEGQCRSSWDSTCTKLDCQPWKHF</sequence>
<dbReference type="AlphaFoldDB" id="A0ABD0VI51"/>
<keyword evidence="1" id="KW-0732">Signal</keyword>
<feature type="signal peptide" evidence="1">
    <location>
        <begin position="1"/>
        <end position="31"/>
    </location>
</feature>
<evidence type="ECO:0000256" key="1">
    <source>
        <dbReference type="SAM" id="SignalP"/>
    </source>
</evidence>
<organism evidence="2 3">
    <name type="scientific">Dendrobium thyrsiflorum</name>
    <name type="common">Pinecone-like raceme dendrobium</name>
    <name type="synonym">Orchid</name>
    <dbReference type="NCBI Taxonomy" id="117978"/>
    <lineage>
        <taxon>Eukaryota</taxon>
        <taxon>Viridiplantae</taxon>
        <taxon>Streptophyta</taxon>
        <taxon>Embryophyta</taxon>
        <taxon>Tracheophyta</taxon>
        <taxon>Spermatophyta</taxon>
        <taxon>Magnoliopsida</taxon>
        <taxon>Liliopsida</taxon>
        <taxon>Asparagales</taxon>
        <taxon>Orchidaceae</taxon>
        <taxon>Epidendroideae</taxon>
        <taxon>Malaxideae</taxon>
        <taxon>Dendrobiinae</taxon>
        <taxon>Dendrobium</taxon>
    </lineage>
</organism>
<keyword evidence="3" id="KW-1185">Reference proteome</keyword>
<dbReference type="PANTHER" id="PTHR37078:SF6">
    <property type="entry name" value="NODULE CYSTEINE-RICH (NCR) SECRETED PEPTIDE"/>
    <property type="match status" value="1"/>
</dbReference>
<name>A0ABD0VI51_DENTH</name>
<gene>
    <name evidence="2" type="ORF">M5K25_006324</name>
</gene>
<evidence type="ECO:0000313" key="2">
    <source>
        <dbReference type="EMBL" id="KAL0922346.1"/>
    </source>
</evidence>
<comment type="caution">
    <text evidence="2">The sequence shown here is derived from an EMBL/GenBank/DDBJ whole genome shotgun (WGS) entry which is preliminary data.</text>
</comment>
<dbReference type="EMBL" id="JANQDX010000006">
    <property type="protein sequence ID" value="KAL0922346.1"/>
    <property type="molecule type" value="Genomic_DNA"/>
</dbReference>
<proteinExistence type="predicted"/>
<dbReference type="Proteomes" id="UP001552299">
    <property type="component" value="Unassembled WGS sequence"/>
</dbReference>
<feature type="chain" id="PRO_5044850625" evidence="1">
    <location>
        <begin position="32"/>
        <end position="82"/>
    </location>
</feature>
<accession>A0ABD0VI51</accession>
<protein>
    <submittedName>
        <fullName evidence="2">Uncharacterized protein</fullName>
    </submittedName>
</protein>
<reference evidence="2 3" key="1">
    <citation type="journal article" date="2024" name="Plant Biotechnol. J.">
        <title>Dendrobium thyrsiflorum genome and its molecular insights into genes involved in important horticultural traits.</title>
        <authorList>
            <person name="Chen B."/>
            <person name="Wang J.Y."/>
            <person name="Zheng P.J."/>
            <person name="Li K.L."/>
            <person name="Liang Y.M."/>
            <person name="Chen X.F."/>
            <person name="Zhang C."/>
            <person name="Zhao X."/>
            <person name="He X."/>
            <person name="Zhang G.Q."/>
            <person name="Liu Z.J."/>
            <person name="Xu Q."/>
        </authorList>
    </citation>
    <scope>NUCLEOTIDE SEQUENCE [LARGE SCALE GENOMIC DNA]</scope>
    <source>
        <strain evidence="2">GZMU011</strain>
    </source>
</reference>